<evidence type="ECO:0000313" key="1">
    <source>
        <dbReference type="EMBL" id="CAK7931360.1"/>
    </source>
</evidence>
<evidence type="ECO:0000313" key="2">
    <source>
        <dbReference type="Proteomes" id="UP001162060"/>
    </source>
</evidence>
<comment type="caution">
    <text evidence="1">The sequence shown here is derived from an EMBL/GenBank/DDBJ whole genome shotgun (WGS) entry which is preliminary data.</text>
</comment>
<name>A0AAV1U9V4_9STRA</name>
<sequence>MARWLFFFAEYNFSVEYKPGRLNVVADTLSRRPDFEPTAQPNSRIDPTVATLAVSVPSSNLLDDVRLLYYTAVNGDTPRAVAHDDLRL</sequence>
<accession>A0AAV1U9V4</accession>
<evidence type="ECO:0008006" key="3">
    <source>
        <dbReference type="Google" id="ProtNLM"/>
    </source>
</evidence>
<dbReference type="AlphaFoldDB" id="A0AAV1U9V4"/>
<organism evidence="1 2">
    <name type="scientific">Peronospora matthiolae</name>
    <dbReference type="NCBI Taxonomy" id="2874970"/>
    <lineage>
        <taxon>Eukaryota</taxon>
        <taxon>Sar</taxon>
        <taxon>Stramenopiles</taxon>
        <taxon>Oomycota</taxon>
        <taxon>Peronosporomycetes</taxon>
        <taxon>Peronosporales</taxon>
        <taxon>Peronosporaceae</taxon>
        <taxon>Peronospora</taxon>
    </lineage>
</organism>
<reference evidence="1" key="1">
    <citation type="submission" date="2024-01" db="EMBL/GenBank/DDBJ databases">
        <authorList>
            <person name="Webb A."/>
        </authorList>
    </citation>
    <scope>NUCLEOTIDE SEQUENCE</scope>
    <source>
        <strain evidence="1">Pm1</strain>
    </source>
</reference>
<protein>
    <recommendedName>
        <fullName evidence="3">Integrase</fullName>
    </recommendedName>
</protein>
<gene>
    <name evidence="1" type="ORF">PM001_LOCUS16510</name>
</gene>
<proteinExistence type="predicted"/>
<dbReference type="Proteomes" id="UP001162060">
    <property type="component" value="Unassembled WGS sequence"/>
</dbReference>
<dbReference type="EMBL" id="CAKLBY020000173">
    <property type="protein sequence ID" value="CAK7931360.1"/>
    <property type="molecule type" value="Genomic_DNA"/>
</dbReference>